<dbReference type="PANTHER" id="PTHR43265:SF1">
    <property type="entry name" value="ESTERASE ESTD"/>
    <property type="match status" value="1"/>
</dbReference>
<accession>C4FGL2</accession>
<dbReference type="PROSITE" id="PS51257">
    <property type="entry name" value="PROKAR_LIPOPROTEIN"/>
    <property type="match status" value="1"/>
</dbReference>
<keyword evidence="4" id="KW-1185">Reference proteome</keyword>
<comment type="caution">
    <text evidence="3">The sequence shown here is derived from an EMBL/GenBank/DDBJ whole genome shotgun (WGS) entry which is preliminary data.</text>
</comment>
<dbReference type="InterPro" id="IPR029058">
    <property type="entry name" value="AB_hydrolase_fold"/>
</dbReference>
<dbReference type="Pfam" id="PF12146">
    <property type="entry name" value="Hydrolase_4"/>
    <property type="match status" value="1"/>
</dbReference>
<evidence type="ECO:0000259" key="2">
    <source>
        <dbReference type="Pfam" id="PF12146"/>
    </source>
</evidence>
<evidence type="ECO:0000313" key="4">
    <source>
        <dbReference type="Proteomes" id="UP000006408"/>
    </source>
</evidence>
<feature type="transmembrane region" description="Helical" evidence="1">
    <location>
        <begin position="367"/>
        <end position="394"/>
    </location>
</feature>
<dbReference type="InterPro" id="IPR053145">
    <property type="entry name" value="AB_hydrolase_Est10"/>
</dbReference>
<protein>
    <recommendedName>
        <fullName evidence="2">Serine aminopeptidase S33 domain-containing protein</fullName>
    </recommendedName>
</protein>
<dbReference type="PANTHER" id="PTHR43265">
    <property type="entry name" value="ESTERASE ESTD"/>
    <property type="match status" value="1"/>
</dbReference>
<keyword evidence="1" id="KW-0472">Membrane</keyword>
<dbReference type="InterPro" id="IPR022742">
    <property type="entry name" value="Hydrolase_4"/>
</dbReference>
<reference evidence="3" key="1">
    <citation type="submission" date="2009-04" db="EMBL/GenBank/DDBJ databases">
        <authorList>
            <person name="Weinstock G."/>
            <person name="Sodergren E."/>
            <person name="Clifton S."/>
            <person name="Fulton L."/>
            <person name="Fulton B."/>
            <person name="Courtney L."/>
            <person name="Fronick C."/>
            <person name="Harrison M."/>
            <person name="Strong C."/>
            <person name="Farmer C."/>
            <person name="Delahaunty K."/>
            <person name="Markovic C."/>
            <person name="Hall O."/>
            <person name="Minx P."/>
            <person name="Tomlinson C."/>
            <person name="Mitreva M."/>
            <person name="Nelson J."/>
            <person name="Hou S."/>
            <person name="Wollam A."/>
            <person name="Pepin K.H."/>
            <person name="Johnson M."/>
            <person name="Bhonagiri V."/>
            <person name="Nash W.E."/>
            <person name="Warren W."/>
            <person name="Chinwalla A."/>
            <person name="Mardis E.R."/>
            <person name="Wilson R.K."/>
        </authorList>
    </citation>
    <scope>NUCLEOTIDE SEQUENCE [LARGE SCALE GENOMIC DNA]</scope>
    <source>
        <strain evidence="3">DSM 20098</strain>
    </source>
</reference>
<dbReference type="HOGENOM" id="CLU_038552_0_0_11"/>
<feature type="transmembrane region" description="Helical" evidence="1">
    <location>
        <begin position="456"/>
        <end position="475"/>
    </location>
</feature>
<evidence type="ECO:0000313" key="3">
    <source>
        <dbReference type="EMBL" id="EEP20555.1"/>
    </source>
</evidence>
<dbReference type="GO" id="GO:0052689">
    <property type="term" value="F:carboxylic ester hydrolase activity"/>
    <property type="evidence" value="ECO:0007669"/>
    <property type="project" value="TreeGrafter"/>
</dbReference>
<dbReference type="eggNOG" id="COG1073">
    <property type="taxonomic scope" value="Bacteria"/>
</dbReference>
<feature type="domain" description="Serine aminopeptidase S33" evidence="2">
    <location>
        <begin position="95"/>
        <end position="215"/>
    </location>
</feature>
<feature type="transmembrane region" description="Helical" evidence="1">
    <location>
        <begin position="415"/>
        <end position="436"/>
    </location>
</feature>
<dbReference type="STRING" id="1683.Bang102_000550"/>
<evidence type="ECO:0000256" key="1">
    <source>
        <dbReference type="SAM" id="Phobius"/>
    </source>
</evidence>
<name>C4FGL2_9BIFI</name>
<dbReference type="SUPFAM" id="SSF53474">
    <property type="entry name" value="alpha/beta-Hydrolases"/>
    <property type="match status" value="1"/>
</dbReference>
<dbReference type="PATRIC" id="fig|518635.7.peg.1325"/>
<dbReference type="Gene3D" id="3.40.50.1820">
    <property type="entry name" value="alpha/beta hydrolase"/>
    <property type="match status" value="1"/>
</dbReference>
<gene>
    <name evidence="3" type="ORF">BIFANG_03486</name>
</gene>
<sequence length="538" mass="57550">MQRIWMTFAATIVIALVLTALLCAFGMACTPRWQVEPFTNHIAVHSPSTSIQATGVVTPQEGRYQVKETHITIQLSGRVKAVAIVREPIGASEGHAACLFMHGSGTGKSSEAYGDIARAMATAGITTLVPDKRLDNYSMLSRDYVSSANDYAKSLRVLRSWPGVDAAKTGIYAESEGTWIATVLTHEHPDLAFAILTSSPVVSGRQQMAMAATSCLKATGAPDAIIHIIPKLTSLSVDNVGPNYADFDAAYYRRSLTMPLLINYGTQDTAMPIEQGARLLTRAANAAGNHNVTLRYYNANHQMRTGSLSAPNLPLASHYTHDLEDWVNAVAAGTGVGGWKTPMIAGSRPHQEFAAPPSTDAGLLSSLGVLTSAILLCLACCVATVFGGIILTLAHMIRTRRHKTNNHRFPVPLRIALILNVALAAVTTCALLAYLVMVIQDAITLTSNSAVLARNWHGVVALTWLELVAFAWLIAQYAVMRMPKPPYAHAEHARPDLHAAASQAGKETWGGGHTAVATLGMLASALSLLLLAFWGLFS</sequence>
<organism evidence="3 4">
    <name type="scientific">Bifidobacterium angulatum DSM 20098 = JCM 7096</name>
    <dbReference type="NCBI Taxonomy" id="518635"/>
    <lineage>
        <taxon>Bacteria</taxon>
        <taxon>Bacillati</taxon>
        <taxon>Actinomycetota</taxon>
        <taxon>Actinomycetes</taxon>
        <taxon>Bifidobacteriales</taxon>
        <taxon>Bifidobacteriaceae</taxon>
        <taxon>Bifidobacterium</taxon>
    </lineage>
</organism>
<feature type="transmembrane region" description="Helical" evidence="1">
    <location>
        <begin position="516"/>
        <end position="537"/>
    </location>
</feature>
<dbReference type="RefSeq" id="WP_003827227.1">
    <property type="nucleotide sequence ID" value="NZ_GG663535.1"/>
</dbReference>
<keyword evidence="1" id="KW-0812">Transmembrane</keyword>
<dbReference type="Proteomes" id="UP000006408">
    <property type="component" value="Unassembled WGS sequence"/>
</dbReference>
<proteinExistence type="predicted"/>
<dbReference type="EMBL" id="ABYS02000010">
    <property type="protein sequence ID" value="EEP20555.1"/>
    <property type="molecule type" value="Genomic_DNA"/>
</dbReference>
<dbReference type="AlphaFoldDB" id="C4FGL2"/>
<keyword evidence="1" id="KW-1133">Transmembrane helix</keyword>